<keyword evidence="3" id="KW-1185">Reference proteome</keyword>
<evidence type="ECO:0000313" key="2">
    <source>
        <dbReference type="EMBL" id="KAI7799621.1"/>
    </source>
</evidence>
<sequence>MARAYVAVVSFEPAGQSRITLCHEEKKLVEISFLLAVPPQRQALLGQVSVDLILWMLLAVLIVPAL</sequence>
<feature type="transmembrane region" description="Helical" evidence="1">
    <location>
        <begin position="44"/>
        <end position="63"/>
    </location>
</feature>
<dbReference type="Proteomes" id="UP001059041">
    <property type="component" value="Linkage Group LG15"/>
</dbReference>
<comment type="caution">
    <text evidence="2">The sequence shown here is derived from an EMBL/GenBank/DDBJ whole genome shotgun (WGS) entry which is preliminary data.</text>
</comment>
<dbReference type="AlphaFoldDB" id="A0A9W7WHC5"/>
<reference evidence="2" key="1">
    <citation type="submission" date="2021-02" db="EMBL/GenBank/DDBJ databases">
        <title>Comparative genomics reveals that relaxation of natural selection precedes convergent phenotypic evolution of cavefish.</title>
        <authorList>
            <person name="Peng Z."/>
        </authorList>
    </citation>
    <scope>NUCLEOTIDE SEQUENCE</scope>
    <source>
        <tissue evidence="2">Muscle</tissue>
    </source>
</reference>
<accession>A0A9W7WHC5</accession>
<gene>
    <name evidence="2" type="ORF">IRJ41_007505</name>
</gene>
<evidence type="ECO:0000256" key="1">
    <source>
        <dbReference type="SAM" id="Phobius"/>
    </source>
</evidence>
<name>A0A9W7WHC5_TRIRA</name>
<keyword evidence="1" id="KW-0812">Transmembrane</keyword>
<protein>
    <submittedName>
        <fullName evidence="2">Uncharacterized protein</fullName>
    </submittedName>
</protein>
<dbReference type="EMBL" id="JAFHDT010000015">
    <property type="protein sequence ID" value="KAI7799621.1"/>
    <property type="molecule type" value="Genomic_DNA"/>
</dbReference>
<keyword evidence="1" id="KW-0472">Membrane</keyword>
<organism evidence="2 3">
    <name type="scientific">Triplophysa rosa</name>
    <name type="common">Cave loach</name>
    <dbReference type="NCBI Taxonomy" id="992332"/>
    <lineage>
        <taxon>Eukaryota</taxon>
        <taxon>Metazoa</taxon>
        <taxon>Chordata</taxon>
        <taxon>Craniata</taxon>
        <taxon>Vertebrata</taxon>
        <taxon>Euteleostomi</taxon>
        <taxon>Actinopterygii</taxon>
        <taxon>Neopterygii</taxon>
        <taxon>Teleostei</taxon>
        <taxon>Ostariophysi</taxon>
        <taxon>Cypriniformes</taxon>
        <taxon>Nemacheilidae</taxon>
        <taxon>Triplophysa</taxon>
    </lineage>
</organism>
<keyword evidence="1" id="KW-1133">Transmembrane helix</keyword>
<proteinExistence type="predicted"/>
<evidence type="ECO:0000313" key="3">
    <source>
        <dbReference type="Proteomes" id="UP001059041"/>
    </source>
</evidence>